<dbReference type="GO" id="GO:0005737">
    <property type="term" value="C:cytoplasm"/>
    <property type="evidence" value="ECO:0007669"/>
    <property type="project" value="UniProtKB-SubCell"/>
</dbReference>
<dbReference type="AlphaFoldDB" id="A0A368NT84"/>
<comment type="caution">
    <text evidence="8">The sequence shown here is derived from an EMBL/GenBank/DDBJ whole genome shotgun (WGS) entry which is preliminary data.</text>
</comment>
<accession>A0A368NT84</accession>
<feature type="domain" description="Prokaryotic-type class I peptide chain release factors" evidence="7">
    <location>
        <begin position="243"/>
        <end position="259"/>
    </location>
</feature>
<evidence type="ECO:0000313" key="9">
    <source>
        <dbReference type="Proteomes" id="UP000436911"/>
    </source>
</evidence>
<reference evidence="8 9" key="1">
    <citation type="submission" date="2018-08" db="EMBL/GenBank/DDBJ databases">
        <title>Genome sequencing of Agrobacterium vitis strain ICMP 10754.</title>
        <authorList>
            <person name="Visnovsky S.B."/>
            <person name="Pitman A.R."/>
        </authorList>
    </citation>
    <scope>NUCLEOTIDE SEQUENCE [LARGE SCALE GENOMIC DNA]</scope>
    <source>
        <strain evidence="8 9">ICMP 10754</strain>
    </source>
</reference>
<dbReference type="OrthoDB" id="9806673at2"/>
<comment type="function">
    <text evidence="4">Peptide chain release factor 2 directs the termination of translation in response to the peptide chain termination codons UGA and UAA.</text>
</comment>
<dbReference type="InterPro" id="IPR004374">
    <property type="entry name" value="PrfB"/>
</dbReference>
<evidence type="ECO:0000256" key="2">
    <source>
        <dbReference type="ARBA" id="ARBA00022481"/>
    </source>
</evidence>
<evidence type="ECO:0000256" key="3">
    <source>
        <dbReference type="ARBA" id="ARBA00022917"/>
    </source>
</evidence>
<gene>
    <name evidence="4" type="primary">prfB</name>
    <name evidence="8" type="ORF">DXT89_03670</name>
</gene>
<keyword evidence="6" id="KW-0175">Coiled coil</keyword>
<dbReference type="Gene3D" id="3.30.160.20">
    <property type="match status" value="1"/>
</dbReference>
<dbReference type="EMBL" id="QUSG01000001">
    <property type="protein sequence ID" value="KAA3532436.1"/>
    <property type="molecule type" value="Genomic_DNA"/>
</dbReference>
<keyword evidence="3 4" id="KW-0648">Protein biosynthesis</keyword>
<comment type="PTM">
    <text evidence="4">Methylated by PrmC. Methylation increases the termination efficiency of RF2.</text>
</comment>
<proteinExistence type="inferred from homology"/>
<dbReference type="InterPro" id="IPR005139">
    <property type="entry name" value="PCRF"/>
</dbReference>
<dbReference type="SMART" id="SM00937">
    <property type="entry name" value="PCRF"/>
    <property type="match status" value="1"/>
</dbReference>
<dbReference type="GeneID" id="60682374"/>
<comment type="subcellular location">
    <subcellularLocation>
        <location evidence="4">Cytoplasm</location>
    </subcellularLocation>
</comment>
<evidence type="ECO:0000256" key="6">
    <source>
        <dbReference type="SAM" id="Coils"/>
    </source>
</evidence>
<dbReference type="SUPFAM" id="SSF75620">
    <property type="entry name" value="Release factor"/>
    <property type="match status" value="1"/>
</dbReference>
<dbReference type="NCBIfam" id="TIGR00020">
    <property type="entry name" value="prfB"/>
    <property type="match status" value="1"/>
</dbReference>
<dbReference type="InterPro" id="IPR045853">
    <property type="entry name" value="Pep_chain_release_fac_I_sf"/>
</dbReference>
<dbReference type="Gene3D" id="3.30.70.1660">
    <property type="match status" value="1"/>
</dbReference>
<keyword evidence="2 4" id="KW-0488">Methylation</keyword>
<dbReference type="PROSITE" id="PS00745">
    <property type="entry name" value="RF_PROK_I"/>
    <property type="match status" value="1"/>
</dbReference>
<evidence type="ECO:0000259" key="7">
    <source>
        <dbReference type="PROSITE" id="PS00745"/>
    </source>
</evidence>
<sequence>MRNEIENVVDEIKQAISLLRRHLNWDQAVRRLDWLNNKAEDPNLWNDAAEAQKLMRERQQLEDSIAGVRRLEQQMKDNIELIEMGEEEGDESIVKEAEEGLKALKAESGKLQVEAMLSGEADGNDTYVEVHSGAGGTESQDWANMLLRMYTRWAERNGFKVELLEVHDGEEAGIKSATILVKGHNAYGWMKTESGVHRLVRISPYDSNARRHTSFSSIWVYPVVDDSIQIDINESDCRIDTYRSSGAGGQHVNTTDSAVRITHIPSGIAVSCQQERSQHKNKAKAWDMLRARLYEVELKKREEAANAEAASKTDIGWGHQIRSYVLQPYQLVKDLRTGVESTAPDDVLNGDISPFMEAALAHRISGSADSVSDID</sequence>
<dbReference type="Pfam" id="PF03462">
    <property type="entry name" value="PCRF"/>
    <property type="match status" value="1"/>
</dbReference>
<dbReference type="Proteomes" id="UP000436911">
    <property type="component" value="Unassembled WGS sequence"/>
</dbReference>
<evidence type="ECO:0000256" key="4">
    <source>
        <dbReference type="HAMAP-Rule" id="MF_00094"/>
    </source>
</evidence>
<dbReference type="Pfam" id="PF00472">
    <property type="entry name" value="RF-1"/>
    <property type="match status" value="1"/>
</dbReference>
<protein>
    <recommendedName>
        <fullName evidence="4 5">Peptide chain release factor 2</fullName>
        <shortName evidence="4">RF-2</shortName>
    </recommendedName>
</protein>
<dbReference type="GO" id="GO:0016149">
    <property type="term" value="F:translation release factor activity, codon specific"/>
    <property type="evidence" value="ECO:0007669"/>
    <property type="project" value="UniProtKB-UniRule"/>
</dbReference>
<feature type="coiled-coil region" evidence="6">
    <location>
        <begin position="51"/>
        <end position="114"/>
    </location>
</feature>
<keyword evidence="4" id="KW-0963">Cytoplasm</keyword>
<evidence type="ECO:0000256" key="5">
    <source>
        <dbReference type="NCBIfam" id="TIGR00020"/>
    </source>
</evidence>
<dbReference type="HAMAP" id="MF_00094">
    <property type="entry name" value="Rel_fac_2"/>
    <property type="match status" value="1"/>
</dbReference>
<name>A0A368NT84_AGRVI</name>
<dbReference type="Gene3D" id="1.20.58.410">
    <property type="entry name" value="Release factor"/>
    <property type="match status" value="1"/>
</dbReference>
<dbReference type="PANTHER" id="PTHR43116">
    <property type="entry name" value="PEPTIDE CHAIN RELEASE FACTOR 2"/>
    <property type="match status" value="1"/>
</dbReference>
<dbReference type="PANTHER" id="PTHR43116:SF3">
    <property type="entry name" value="CLASS I PEPTIDE CHAIN RELEASE FACTOR"/>
    <property type="match status" value="1"/>
</dbReference>
<dbReference type="RefSeq" id="WP_114386556.1">
    <property type="nucleotide sequence ID" value="NZ_CP055265.1"/>
</dbReference>
<organism evidence="8 9">
    <name type="scientific">Agrobacterium vitis</name>
    <name type="common">Rhizobium vitis</name>
    <dbReference type="NCBI Taxonomy" id="373"/>
    <lineage>
        <taxon>Bacteria</taxon>
        <taxon>Pseudomonadati</taxon>
        <taxon>Pseudomonadota</taxon>
        <taxon>Alphaproteobacteria</taxon>
        <taxon>Hyphomicrobiales</taxon>
        <taxon>Rhizobiaceae</taxon>
        <taxon>Rhizobium/Agrobacterium group</taxon>
        <taxon>Agrobacterium</taxon>
    </lineage>
</organism>
<evidence type="ECO:0000313" key="8">
    <source>
        <dbReference type="EMBL" id="KAA3532436.1"/>
    </source>
</evidence>
<comment type="similarity">
    <text evidence="1 4">Belongs to the prokaryotic/mitochondrial release factor family.</text>
</comment>
<dbReference type="InterPro" id="IPR000352">
    <property type="entry name" value="Pep_chain_release_fac_I"/>
</dbReference>
<dbReference type="FunFam" id="3.30.160.20:FF:000010">
    <property type="entry name" value="Peptide chain release factor 2"/>
    <property type="match status" value="1"/>
</dbReference>
<feature type="modified residue" description="N5-methylglutamine" evidence="4">
    <location>
        <position position="250"/>
    </location>
</feature>
<evidence type="ECO:0000256" key="1">
    <source>
        <dbReference type="ARBA" id="ARBA00010835"/>
    </source>
</evidence>